<dbReference type="PRINTS" id="PR00929">
    <property type="entry name" value="ATHOOK"/>
</dbReference>
<comment type="subcellular location">
    <subcellularLocation>
        <location evidence="1">Nucleus</location>
    </subcellularLocation>
</comment>
<dbReference type="InterPro" id="IPR017956">
    <property type="entry name" value="AT_hook_DNA-bd_motif"/>
</dbReference>
<proteinExistence type="predicted"/>
<dbReference type="InterPro" id="IPR047197">
    <property type="entry name" value="THYN1-like_EVE"/>
</dbReference>
<comment type="caution">
    <text evidence="5">The sequence shown here is derived from an EMBL/GenBank/DDBJ whole genome shotgun (WGS) entry which is preliminary data.</text>
</comment>
<dbReference type="PANTHER" id="PTHR14087:SF7">
    <property type="entry name" value="THYMOCYTE NUCLEAR PROTEIN 1"/>
    <property type="match status" value="1"/>
</dbReference>
<feature type="compositionally biased region" description="Basic residues" evidence="3">
    <location>
        <begin position="309"/>
        <end position="318"/>
    </location>
</feature>
<accession>A0A139HUM2</accession>
<dbReference type="InterPro" id="IPR052181">
    <property type="entry name" value="5hmC_binding"/>
</dbReference>
<dbReference type="OrthoDB" id="41445at2759"/>
<dbReference type="STRING" id="321146.A0A139HUM2"/>
<evidence type="ECO:0000313" key="6">
    <source>
        <dbReference type="Proteomes" id="UP000070133"/>
    </source>
</evidence>
<feature type="compositionally biased region" description="Basic residues" evidence="3">
    <location>
        <begin position="72"/>
        <end position="84"/>
    </location>
</feature>
<organism evidence="5 6">
    <name type="scientific">Pseudocercospora eumusae</name>
    <dbReference type="NCBI Taxonomy" id="321146"/>
    <lineage>
        <taxon>Eukaryota</taxon>
        <taxon>Fungi</taxon>
        <taxon>Dikarya</taxon>
        <taxon>Ascomycota</taxon>
        <taxon>Pezizomycotina</taxon>
        <taxon>Dothideomycetes</taxon>
        <taxon>Dothideomycetidae</taxon>
        <taxon>Mycosphaerellales</taxon>
        <taxon>Mycosphaerellaceae</taxon>
        <taxon>Pseudocercospora</taxon>
    </lineage>
</organism>
<sequence length="697" mass="75279">LSAAGNRTIQVRAFALILVTIARRVSIIELQAHFANEGIFLLLNTFYVFKSCIHRCLRIYSIQSNPATSQRCRQRRRRPPHLKSRPLLQRSAQSARRAHQMFLQYLLSPPSPATPNLFHYTGRANSAIADNSANNDDPPKKRGPGRPKATPAAITAPVATTVGKKRGPPAIEEAADEGAPPKKRGRPAKSAATAKSTAPAKKAASAAPAKKRGRPAKVGKRGRPAKAEPELDDDDDDDDDVEADADADADAVPPEEEQKTPKKRGRPPKGGETTKMDVDDENAAEQLEEELLDAAQDEQEEDAVDSKRKAPASKKGKAKKNDAAEVDDDETAAASGKQYWLMKAEQDGHAETLKNGEVFNTKFTIDDLRAKTEPEPWDGVRNPTAAKNLRAMKQGDLAFFYASGGKKPGIVGIMEIVKEHEPDKTAWEENSYGYVEKASQRGQWCVVHVEFRKKLSKPVARDVLKKHYDGGQGPLGKMQEFTAARLSVSKVSEDEWNFISSLIEDDGEDEEMVDALPGAEEEAAMALEKTLTNGDKANFETVMKEDNEAAVAEQDGEKAGFETVMKEDNEAAVAEQANGDMLIETTTEKEIDLPTLPTFGAPTADVAYSMSIEGKMPTTDTLFSAGPSAGLSSSRPTSRGTGTKNTSRPTSRAGSIAAPTKGGRARSRSKTPLARGSSAQPETAPVVEGASMPAIEE</sequence>
<dbReference type="CDD" id="cd21133">
    <property type="entry name" value="EVE"/>
    <property type="match status" value="1"/>
</dbReference>
<dbReference type="Gene3D" id="3.10.590.10">
    <property type="entry name" value="ph1033 like domains"/>
    <property type="match status" value="1"/>
</dbReference>
<dbReference type="GO" id="GO:0005634">
    <property type="term" value="C:nucleus"/>
    <property type="evidence" value="ECO:0007669"/>
    <property type="project" value="UniProtKB-SubCell"/>
</dbReference>
<evidence type="ECO:0000256" key="1">
    <source>
        <dbReference type="ARBA" id="ARBA00004123"/>
    </source>
</evidence>
<feature type="compositionally biased region" description="Polar residues" evidence="3">
    <location>
        <begin position="644"/>
        <end position="653"/>
    </location>
</feature>
<feature type="compositionally biased region" description="Acidic residues" evidence="3">
    <location>
        <begin position="278"/>
        <end position="303"/>
    </location>
</feature>
<feature type="region of interest" description="Disordered" evidence="3">
    <location>
        <begin position="617"/>
        <end position="697"/>
    </location>
</feature>
<gene>
    <name evidence="5" type="ORF">AC578_1358</name>
</gene>
<dbReference type="PANTHER" id="PTHR14087">
    <property type="entry name" value="THYMOCYTE NUCLEAR PROTEIN 1"/>
    <property type="match status" value="1"/>
</dbReference>
<dbReference type="SMART" id="SM00384">
    <property type="entry name" value="AT_hook"/>
    <property type="match status" value="4"/>
</dbReference>
<keyword evidence="2" id="KW-0539">Nucleus</keyword>
<dbReference type="Proteomes" id="UP000070133">
    <property type="component" value="Unassembled WGS sequence"/>
</dbReference>
<evidence type="ECO:0000259" key="4">
    <source>
        <dbReference type="Pfam" id="PF01878"/>
    </source>
</evidence>
<feature type="domain" description="EVE" evidence="4">
    <location>
        <begin position="338"/>
        <end position="501"/>
    </location>
</feature>
<dbReference type="Pfam" id="PF01878">
    <property type="entry name" value="EVE"/>
    <property type="match status" value="1"/>
</dbReference>
<feature type="compositionally biased region" description="Low complexity" evidence="3">
    <location>
        <begin position="632"/>
        <end position="643"/>
    </location>
</feature>
<evidence type="ECO:0000256" key="3">
    <source>
        <dbReference type="SAM" id="MobiDB-lite"/>
    </source>
</evidence>
<evidence type="ECO:0000256" key="2">
    <source>
        <dbReference type="ARBA" id="ARBA00023242"/>
    </source>
</evidence>
<feature type="compositionally biased region" description="Low complexity" evidence="3">
    <location>
        <begin position="146"/>
        <end position="162"/>
    </location>
</feature>
<feature type="compositionally biased region" description="Low complexity" evidence="3">
    <location>
        <begin position="188"/>
        <end position="208"/>
    </location>
</feature>
<feature type="non-terminal residue" evidence="5">
    <location>
        <position position="1"/>
    </location>
</feature>
<feature type="compositionally biased region" description="Basic residues" evidence="3">
    <location>
        <begin position="209"/>
        <end position="224"/>
    </location>
</feature>
<dbReference type="InterPro" id="IPR015947">
    <property type="entry name" value="PUA-like_sf"/>
</dbReference>
<feature type="non-terminal residue" evidence="5">
    <location>
        <position position="697"/>
    </location>
</feature>
<feature type="compositionally biased region" description="Acidic residues" evidence="3">
    <location>
        <begin position="230"/>
        <end position="255"/>
    </location>
</feature>
<dbReference type="EMBL" id="LFZN01000008">
    <property type="protein sequence ID" value="KXT06136.1"/>
    <property type="molecule type" value="Genomic_DNA"/>
</dbReference>
<dbReference type="InterPro" id="IPR002740">
    <property type="entry name" value="EVE_domain"/>
</dbReference>
<keyword evidence="6" id="KW-1185">Reference proteome</keyword>
<dbReference type="SUPFAM" id="SSF88697">
    <property type="entry name" value="PUA domain-like"/>
    <property type="match status" value="1"/>
</dbReference>
<feature type="region of interest" description="Disordered" evidence="3">
    <location>
        <begin position="68"/>
        <end position="93"/>
    </location>
</feature>
<dbReference type="AlphaFoldDB" id="A0A139HUM2"/>
<feature type="region of interest" description="Disordered" evidence="3">
    <location>
        <begin position="128"/>
        <end position="334"/>
    </location>
</feature>
<protein>
    <recommendedName>
        <fullName evidence="4">EVE domain-containing protein</fullName>
    </recommendedName>
</protein>
<evidence type="ECO:0000313" key="5">
    <source>
        <dbReference type="EMBL" id="KXT06136.1"/>
    </source>
</evidence>
<name>A0A139HUM2_9PEZI</name>
<reference evidence="5 6" key="1">
    <citation type="submission" date="2015-07" db="EMBL/GenBank/DDBJ databases">
        <title>Comparative genomics of the Sigatoka disease complex on banana suggests a link between parallel evolutionary changes in Pseudocercospora fijiensis and Pseudocercospora eumusae and increased virulence on the banana host.</title>
        <authorList>
            <person name="Chang T.-C."/>
            <person name="Salvucci A."/>
            <person name="Crous P.W."/>
            <person name="Stergiopoulos I."/>
        </authorList>
    </citation>
    <scope>NUCLEOTIDE SEQUENCE [LARGE SCALE GENOMIC DNA]</scope>
    <source>
        <strain evidence="5 6">CBS 114824</strain>
    </source>
</reference>
<dbReference type="GO" id="GO:0003677">
    <property type="term" value="F:DNA binding"/>
    <property type="evidence" value="ECO:0007669"/>
    <property type="project" value="InterPro"/>
</dbReference>